<evidence type="ECO:0000313" key="2">
    <source>
        <dbReference type="Proteomes" id="UP000326396"/>
    </source>
</evidence>
<reference evidence="1 2" key="1">
    <citation type="submission" date="2019-05" db="EMBL/GenBank/DDBJ databases">
        <title>Mikania micrantha, genome provides insights into the molecular mechanism of rapid growth.</title>
        <authorList>
            <person name="Liu B."/>
        </authorList>
    </citation>
    <scope>NUCLEOTIDE SEQUENCE [LARGE SCALE GENOMIC DNA]</scope>
    <source>
        <strain evidence="1">NLD-2019</strain>
        <tissue evidence="1">Leaf</tissue>
    </source>
</reference>
<sequence>MVLAEPFILDLDKLPLDNPDNGSDGRVGVKWVKTRAQTKTKTSEVYTLTKTVAEHFYSTKGTDNRCAGLRTSRINIPKVRYNTLLLHSCIKCKRLSEALKINNIKRLLYVTSLWKVNVYVCNDCK</sequence>
<accession>A0A5N6NIP9</accession>
<dbReference type="AlphaFoldDB" id="A0A5N6NIP9"/>
<comment type="caution">
    <text evidence="1">The sequence shown here is derived from an EMBL/GenBank/DDBJ whole genome shotgun (WGS) entry which is preliminary data.</text>
</comment>
<organism evidence="1 2">
    <name type="scientific">Mikania micrantha</name>
    <name type="common">bitter vine</name>
    <dbReference type="NCBI Taxonomy" id="192012"/>
    <lineage>
        <taxon>Eukaryota</taxon>
        <taxon>Viridiplantae</taxon>
        <taxon>Streptophyta</taxon>
        <taxon>Embryophyta</taxon>
        <taxon>Tracheophyta</taxon>
        <taxon>Spermatophyta</taxon>
        <taxon>Magnoliopsida</taxon>
        <taxon>eudicotyledons</taxon>
        <taxon>Gunneridae</taxon>
        <taxon>Pentapetalae</taxon>
        <taxon>asterids</taxon>
        <taxon>campanulids</taxon>
        <taxon>Asterales</taxon>
        <taxon>Asteraceae</taxon>
        <taxon>Asteroideae</taxon>
        <taxon>Heliantheae alliance</taxon>
        <taxon>Eupatorieae</taxon>
        <taxon>Mikania</taxon>
    </lineage>
</organism>
<keyword evidence="2" id="KW-1185">Reference proteome</keyword>
<protein>
    <submittedName>
        <fullName evidence="1">Uncharacterized protein</fullName>
    </submittedName>
</protein>
<gene>
    <name evidence="1" type="ORF">E3N88_20118</name>
</gene>
<proteinExistence type="predicted"/>
<dbReference type="EMBL" id="SZYD01000011">
    <property type="protein sequence ID" value="KAD4888045.1"/>
    <property type="molecule type" value="Genomic_DNA"/>
</dbReference>
<dbReference type="Proteomes" id="UP000326396">
    <property type="component" value="Linkage Group LG19"/>
</dbReference>
<name>A0A5N6NIP9_9ASTR</name>
<evidence type="ECO:0000313" key="1">
    <source>
        <dbReference type="EMBL" id="KAD4888045.1"/>
    </source>
</evidence>